<evidence type="ECO:0000313" key="1">
    <source>
        <dbReference type="EMBL" id="MBF4693064.1"/>
    </source>
</evidence>
<dbReference type="InterPro" id="IPR043128">
    <property type="entry name" value="Rev_trsase/Diguanyl_cyclase"/>
</dbReference>
<sequence>MEIRVGIIGPQDSINKIMEVARSLDIVADFVTEVYVDYSNVEKVTLRIQKKCDVLLFSGEGPYSVALKKGILEKPTVFIPRGGTSFYRTVWEIQNKQKLFKRLSSDVVSAEEIKETMEELGIPYDETHYINHNFAEDNNTLIEYHKKLWDSGEIDAAITGFSGVYEALKAHGVSVYKVYPTKSLIRGSLNRVILLGQVKKEKDAQMAIQVVRLRVSDENASSAYNFMLMRNQLEKILIQYTQQNFGALFPFGRDEYLIFTNRGAIENIGEIFEKQFNPFSDRLQYLIVSSGIGFGHTVYDAEMNARNALSYAMQKKHHCIYLKDEAGILTGPFTSESNQWISCNLTSGSDSVISEISEKSGLSPAYVSKLQGLIHKIDRKVVDVNTVANYLGISPRSGRRILTALVETGYAQIEYSESKAQTGRPRKMYTLSL</sequence>
<comment type="caution">
    <text evidence="1">The sequence shown here is derived from an EMBL/GenBank/DDBJ whole genome shotgun (WGS) entry which is preliminary data.</text>
</comment>
<evidence type="ECO:0008006" key="3">
    <source>
        <dbReference type="Google" id="ProtNLM"/>
    </source>
</evidence>
<proteinExistence type="predicted"/>
<gene>
    <name evidence="1" type="ORF">ISU02_08030</name>
</gene>
<dbReference type="Proteomes" id="UP000614200">
    <property type="component" value="Unassembled WGS sequence"/>
</dbReference>
<dbReference type="Gene3D" id="3.30.70.270">
    <property type="match status" value="1"/>
</dbReference>
<protein>
    <recommendedName>
        <fullName evidence="3">Transcriptional regulator</fullName>
    </recommendedName>
</protein>
<evidence type="ECO:0000313" key="2">
    <source>
        <dbReference type="Proteomes" id="UP000614200"/>
    </source>
</evidence>
<reference evidence="1 2" key="1">
    <citation type="submission" date="2020-11" db="EMBL/GenBank/DDBJ databases">
        <title>Fusibacter basophilias sp. nov.</title>
        <authorList>
            <person name="Qiu D."/>
        </authorList>
    </citation>
    <scope>NUCLEOTIDE SEQUENCE [LARGE SCALE GENOMIC DNA]</scope>
    <source>
        <strain evidence="1 2">Q10-2</strain>
    </source>
</reference>
<keyword evidence="2" id="KW-1185">Reference proteome</keyword>
<name>A0ABR9ZU16_9FIRM</name>
<dbReference type="EMBL" id="JADKNH010000004">
    <property type="protein sequence ID" value="MBF4693064.1"/>
    <property type="molecule type" value="Genomic_DNA"/>
</dbReference>
<organism evidence="1 2">
    <name type="scientific">Fusibacter ferrireducens</name>
    <dbReference type="NCBI Taxonomy" id="2785058"/>
    <lineage>
        <taxon>Bacteria</taxon>
        <taxon>Bacillati</taxon>
        <taxon>Bacillota</taxon>
        <taxon>Clostridia</taxon>
        <taxon>Eubacteriales</taxon>
        <taxon>Eubacteriales Family XII. Incertae Sedis</taxon>
        <taxon>Fusibacter</taxon>
    </lineage>
</organism>
<accession>A0ABR9ZU16</accession>
<dbReference type="RefSeq" id="WP_194701296.1">
    <property type="nucleotide sequence ID" value="NZ_JADKNH010000004.1"/>
</dbReference>